<name>I0IP03_LEPFC</name>
<evidence type="ECO:0000256" key="1">
    <source>
        <dbReference type="SAM" id="MobiDB-lite"/>
    </source>
</evidence>
<evidence type="ECO:0000313" key="2">
    <source>
        <dbReference type="EMBL" id="BAM07002.1"/>
    </source>
</evidence>
<dbReference type="AlphaFoldDB" id="I0IP03"/>
<feature type="region of interest" description="Disordered" evidence="1">
    <location>
        <begin position="43"/>
        <end position="74"/>
    </location>
</feature>
<sequence length="74" mass="8512">MMKNFRKEKLHVAKTHEKISTSIGETQDVVFVEDLKIRNISRSDRRTADAPWQNVRQKSGLNRSILSRRDGGSS</sequence>
<organism evidence="2 3">
    <name type="scientific">Leptospirillum ferrooxidans (strain C2-3)</name>
    <dbReference type="NCBI Taxonomy" id="1162668"/>
    <lineage>
        <taxon>Bacteria</taxon>
        <taxon>Pseudomonadati</taxon>
        <taxon>Nitrospirota</taxon>
        <taxon>Nitrospiria</taxon>
        <taxon>Nitrospirales</taxon>
        <taxon>Nitrospiraceae</taxon>
        <taxon>Leptospirillum</taxon>
    </lineage>
</organism>
<evidence type="ECO:0000313" key="3">
    <source>
        <dbReference type="Proteomes" id="UP000007382"/>
    </source>
</evidence>
<reference evidence="2 3" key="1">
    <citation type="journal article" date="2012" name="J. Bacteriol.">
        <title>Complete Genome Sequence of Leptospirillum ferrooxidans Strain C2-3, Isolated from a Fresh Volcanic Ash Deposit on the Island of Miyake, Japan.</title>
        <authorList>
            <person name="Fujimura R."/>
            <person name="Sato Y."/>
            <person name="Nishizawa T."/>
            <person name="Oshima K."/>
            <person name="Kim S.-W."/>
            <person name="Hattori M."/>
            <person name="Kamijo T."/>
            <person name="Ohta H."/>
        </authorList>
    </citation>
    <scope>NUCLEOTIDE SEQUENCE [LARGE SCALE GENOMIC DNA]</scope>
    <source>
        <strain evidence="2 3">C2-3</strain>
    </source>
</reference>
<accession>I0IP03</accession>
<keyword evidence="3" id="KW-1185">Reference proteome</keyword>
<dbReference type="KEGG" id="lfc:LFE_1319"/>
<protein>
    <submittedName>
        <fullName evidence="2">Putative transposase, IS605 OrfB family</fullName>
    </submittedName>
</protein>
<dbReference type="STRING" id="1162668.LFE_1319"/>
<dbReference type="eggNOG" id="COG0675">
    <property type="taxonomic scope" value="Bacteria"/>
</dbReference>
<feature type="compositionally biased region" description="Polar residues" evidence="1">
    <location>
        <begin position="54"/>
        <end position="65"/>
    </location>
</feature>
<reference evidence="3" key="2">
    <citation type="submission" date="2012-03" db="EMBL/GenBank/DDBJ databases">
        <title>The complete genome sequence of the pioneer microbe on fresh volcanic deposit, Leptospirillum ferrooxidans strain C2-3.</title>
        <authorList>
            <person name="Fujimura R."/>
            <person name="Sato Y."/>
            <person name="Nishizawa T."/>
            <person name="Nanba K."/>
            <person name="Oshima K."/>
            <person name="Hattori M."/>
            <person name="Kamijo T."/>
            <person name="Ohta H."/>
        </authorList>
    </citation>
    <scope>NUCLEOTIDE SEQUENCE [LARGE SCALE GENOMIC DNA]</scope>
    <source>
        <strain evidence="3">C2-3</strain>
    </source>
</reference>
<dbReference type="HOGENOM" id="CLU_2683354_0_0_0"/>
<dbReference type="Proteomes" id="UP000007382">
    <property type="component" value="Chromosome"/>
</dbReference>
<gene>
    <name evidence="2" type="ordered locus">LFE_1319</name>
</gene>
<proteinExistence type="predicted"/>
<dbReference type="EMBL" id="AP012342">
    <property type="protein sequence ID" value="BAM07002.1"/>
    <property type="molecule type" value="Genomic_DNA"/>
</dbReference>